<dbReference type="InterPro" id="IPR000212">
    <property type="entry name" value="DNA_helicase_UvrD/REP"/>
</dbReference>
<evidence type="ECO:0000259" key="2">
    <source>
        <dbReference type="Pfam" id="PF13538"/>
    </source>
</evidence>
<gene>
    <name evidence="3" type="ORF">UFOPK1683_00819</name>
</gene>
<proteinExistence type="predicted"/>
<dbReference type="Pfam" id="PF08378">
    <property type="entry name" value="NERD"/>
    <property type="match status" value="1"/>
</dbReference>
<dbReference type="InterPro" id="IPR027785">
    <property type="entry name" value="UvrD-like_helicase_C"/>
</dbReference>
<reference evidence="3" key="1">
    <citation type="submission" date="2020-05" db="EMBL/GenBank/DDBJ databases">
        <authorList>
            <person name="Chiriac C."/>
            <person name="Salcher M."/>
            <person name="Ghai R."/>
            <person name="Kavagutti S V."/>
        </authorList>
    </citation>
    <scope>NUCLEOTIDE SEQUENCE</scope>
</reference>
<dbReference type="Pfam" id="PF13538">
    <property type="entry name" value="UvrD_C_2"/>
    <property type="match status" value="1"/>
</dbReference>
<dbReference type="SUPFAM" id="SSF52540">
    <property type="entry name" value="P-loop containing nucleoside triphosphate hydrolases"/>
    <property type="match status" value="1"/>
</dbReference>
<sequence length="541" mass="60518">MPATSHPANPIFRSPGERAVYEALLPQLGDGDVIFANLEIADPVEGDVEIDLAVLLKDHGLVVVEVKGAHITHNGFDWIQSGPSGSHVINPAGQAKRNMYALRDFIERKWSLGKMRCAWAVAFPHCDITDPHDPGLPIGKIVQKSQLPFTLSQLKNVVNAERDITLPNYQGWVDIVVKNLLPTVVHKTNPEAILGNNYEFIRSLTHERDVLIDQLSENLRYYVKGPAGSGKTWLAFEQAKRWSAAGKKVAIVSYNRGLTSYMHIKNNELPDDSKVSFVGTFHDFATYIGSNAGSPLNYDVEQDPYREDLLAKATALDAAKKFDAFVIDEAQDFMPSWWQTLELSLTDSATGQMALFGDDQQQVFGDRPAPTGNYAHFRLNENLRNSQQIAKAVAQLIDRPAIAKGPHSFEIEYVLAESEEDVFNVADDQVERLVDVENWGPREIALLTTQHRHPEHANRADKDRSDHWRSLWEDDEVFYCTVGGFKGLERPVVVLAVDNFHSEVDPQDVLYVGMSRARDKLVIVATAQVMDMVKGLGRQEQ</sequence>
<dbReference type="CDD" id="cd01120">
    <property type="entry name" value="RecA-like_superfamily"/>
    <property type="match status" value="1"/>
</dbReference>
<dbReference type="EMBL" id="CAEZTL010000087">
    <property type="protein sequence ID" value="CAB4573514.1"/>
    <property type="molecule type" value="Genomic_DNA"/>
</dbReference>
<dbReference type="GO" id="GO:0003678">
    <property type="term" value="F:DNA helicase activity"/>
    <property type="evidence" value="ECO:0007669"/>
    <property type="project" value="InterPro"/>
</dbReference>
<evidence type="ECO:0000259" key="1">
    <source>
        <dbReference type="Pfam" id="PF08378"/>
    </source>
</evidence>
<accession>A0A6J6EE81</accession>
<dbReference type="InterPro" id="IPR011528">
    <property type="entry name" value="NERD"/>
</dbReference>
<dbReference type="Gene3D" id="3.40.50.300">
    <property type="entry name" value="P-loop containing nucleotide triphosphate hydrolases"/>
    <property type="match status" value="2"/>
</dbReference>
<dbReference type="AlphaFoldDB" id="A0A6J6EE81"/>
<dbReference type="GO" id="GO:0005524">
    <property type="term" value="F:ATP binding"/>
    <property type="evidence" value="ECO:0007669"/>
    <property type="project" value="InterPro"/>
</dbReference>
<evidence type="ECO:0000313" key="3">
    <source>
        <dbReference type="EMBL" id="CAB4573514.1"/>
    </source>
</evidence>
<dbReference type="InterPro" id="IPR027417">
    <property type="entry name" value="P-loop_NTPase"/>
</dbReference>
<feature type="domain" description="NERD" evidence="1">
    <location>
        <begin position="15"/>
        <end position="109"/>
    </location>
</feature>
<dbReference type="PANTHER" id="PTHR11070">
    <property type="entry name" value="UVRD / RECB / PCRA DNA HELICASE FAMILY MEMBER"/>
    <property type="match status" value="1"/>
</dbReference>
<organism evidence="3">
    <name type="scientific">freshwater metagenome</name>
    <dbReference type="NCBI Taxonomy" id="449393"/>
    <lineage>
        <taxon>unclassified sequences</taxon>
        <taxon>metagenomes</taxon>
        <taxon>ecological metagenomes</taxon>
    </lineage>
</organism>
<dbReference type="GO" id="GO:0003677">
    <property type="term" value="F:DNA binding"/>
    <property type="evidence" value="ECO:0007669"/>
    <property type="project" value="InterPro"/>
</dbReference>
<name>A0A6J6EE81_9ZZZZ</name>
<feature type="domain" description="UvrD-like helicase C-terminal" evidence="2">
    <location>
        <begin position="480"/>
        <end position="524"/>
    </location>
</feature>
<protein>
    <submittedName>
        <fullName evidence="3">Unannotated protein</fullName>
    </submittedName>
</protein>